<dbReference type="AlphaFoldDB" id="A0A813GL84"/>
<protein>
    <recommendedName>
        <fullName evidence="7">FYVE-type domain-containing protein</fullName>
    </recommendedName>
</protein>
<evidence type="ECO:0000256" key="2">
    <source>
        <dbReference type="ARBA" id="ARBA00022771"/>
    </source>
</evidence>
<dbReference type="OMA" id="TIGTHHA"/>
<dbReference type="SUPFAM" id="SSF57903">
    <property type="entry name" value="FYVE/PHD zinc finger"/>
    <property type="match status" value="1"/>
</dbReference>
<dbReference type="GO" id="GO:0008333">
    <property type="term" value="P:endosome to lysosome transport"/>
    <property type="evidence" value="ECO:0007669"/>
    <property type="project" value="TreeGrafter"/>
</dbReference>
<gene>
    <name evidence="8" type="ORF">PGLA1383_LOCUS44116</name>
</gene>
<dbReference type="InterPro" id="IPR013083">
    <property type="entry name" value="Znf_RING/FYVE/PHD"/>
</dbReference>
<evidence type="ECO:0000259" key="7">
    <source>
        <dbReference type="PROSITE" id="PS50178"/>
    </source>
</evidence>
<feature type="region of interest" description="Disordered" evidence="6">
    <location>
        <begin position="1"/>
        <end position="29"/>
    </location>
</feature>
<keyword evidence="9" id="KW-1185">Reference proteome</keyword>
<dbReference type="PANTHER" id="PTHR46280:SF3">
    <property type="entry name" value="PLECKSTRIN HOMOLOGY DOMAIN-CONTAINING FAMILY F MEMBER 1 HOMOLOG"/>
    <property type="match status" value="1"/>
</dbReference>
<evidence type="ECO:0000256" key="6">
    <source>
        <dbReference type="SAM" id="MobiDB-lite"/>
    </source>
</evidence>
<evidence type="ECO:0000256" key="3">
    <source>
        <dbReference type="ARBA" id="ARBA00022833"/>
    </source>
</evidence>
<keyword evidence="1" id="KW-0479">Metal-binding</keyword>
<name>A0A813GL84_POLGL</name>
<dbReference type="InterPro" id="IPR011011">
    <property type="entry name" value="Znf_FYVE_PHD"/>
</dbReference>
<feature type="region of interest" description="Disordered" evidence="6">
    <location>
        <begin position="283"/>
        <end position="302"/>
    </location>
</feature>
<dbReference type="GO" id="GO:0035091">
    <property type="term" value="F:phosphatidylinositol binding"/>
    <property type="evidence" value="ECO:0007669"/>
    <property type="project" value="TreeGrafter"/>
</dbReference>
<sequence length="334" mass="37261">DKSASPFASPRSSFGSAAGEPVGSDTGDLQEEQQLSLASIISDEKATNCRRCDAQFTNLFRRHHCRHCGGLVCDNCSRHRMRTPRDPSMGNVRVCDRCADTIGTHHATGFEEDLAVNQEIVAQLRSALSQSYSKCEAIKRVLLELEADATGDRAMLDQHSQDPESDAFSFPALRTRVQVCWANVLSSVESQQKLKIFLQERQKSLLEKKSGLVMQVEELSARRLELDKELAEVSRMEAERDELFRREVELEHGVSEARGRVRDLELGRKALQERQAERQIRRRLFGGGSASSPRGSPPQGVVAFTISTGRQDPLLSGRSDGRWQGCRRSSCSIM</sequence>
<feature type="compositionally biased region" description="Low complexity" evidence="6">
    <location>
        <begin position="1"/>
        <end position="19"/>
    </location>
</feature>
<feature type="non-terminal residue" evidence="8">
    <location>
        <position position="1"/>
    </location>
</feature>
<dbReference type="EMBL" id="CAJNNV010029143">
    <property type="protein sequence ID" value="CAE8627314.1"/>
    <property type="molecule type" value="Genomic_DNA"/>
</dbReference>
<dbReference type="Gene3D" id="3.30.40.10">
    <property type="entry name" value="Zinc/RING finger domain, C3HC4 (zinc finger)"/>
    <property type="match status" value="1"/>
</dbReference>
<keyword evidence="5" id="KW-0175">Coiled coil</keyword>
<dbReference type="InterPro" id="IPR017455">
    <property type="entry name" value="Znf_FYVE-rel"/>
</dbReference>
<keyword evidence="2 4" id="KW-0863">Zinc-finger</keyword>
<dbReference type="Pfam" id="PF01363">
    <property type="entry name" value="FYVE"/>
    <property type="match status" value="1"/>
</dbReference>
<dbReference type="CDD" id="cd00065">
    <property type="entry name" value="FYVE_like_SF"/>
    <property type="match status" value="1"/>
</dbReference>
<evidence type="ECO:0000313" key="9">
    <source>
        <dbReference type="Proteomes" id="UP000654075"/>
    </source>
</evidence>
<proteinExistence type="predicted"/>
<evidence type="ECO:0000256" key="4">
    <source>
        <dbReference type="PROSITE-ProRule" id="PRU00091"/>
    </source>
</evidence>
<dbReference type="PANTHER" id="PTHR46280">
    <property type="entry name" value="PLECKSTRIN HOMOLOGY DOMAIN-CONTAINING FAMILY F MEMBER 2-RELATED"/>
    <property type="match status" value="1"/>
</dbReference>
<dbReference type="GO" id="GO:0008270">
    <property type="term" value="F:zinc ion binding"/>
    <property type="evidence" value="ECO:0007669"/>
    <property type="project" value="UniProtKB-KW"/>
</dbReference>
<keyword evidence="3" id="KW-0862">Zinc</keyword>
<evidence type="ECO:0000256" key="5">
    <source>
        <dbReference type="SAM" id="Coils"/>
    </source>
</evidence>
<dbReference type="GO" id="GO:0007032">
    <property type="term" value="P:endosome organization"/>
    <property type="evidence" value="ECO:0007669"/>
    <property type="project" value="TreeGrafter"/>
</dbReference>
<reference evidence="8" key="1">
    <citation type="submission" date="2021-02" db="EMBL/GenBank/DDBJ databases">
        <authorList>
            <person name="Dougan E. K."/>
            <person name="Rhodes N."/>
            <person name="Thang M."/>
            <person name="Chan C."/>
        </authorList>
    </citation>
    <scope>NUCLEOTIDE SEQUENCE</scope>
</reference>
<evidence type="ECO:0000313" key="8">
    <source>
        <dbReference type="EMBL" id="CAE8627314.1"/>
    </source>
</evidence>
<dbReference type="InterPro" id="IPR000306">
    <property type="entry name" value="Znf_FYVE"/>
</dbReference>
<dbReference type="GO" id="GO:0005769">
    <property type="term" value="C:early endosome"/>
    <property type="evidence" value="ECO:0007669"/>
    <property type="project" value="TreeGrafter"/>
</dbReference>
<feature type="domain" description="FYVE-type" evidence="7">
    <location>
        <begin position="43"/>
        <end position="103"/>
    </location>
</feature>
<evidence type="ECO:0000256" key="1">
    <source>
        <dbReference type="ARBA" id="ARBA00022723"/>
    </source>
</evidence>
<dbReference type="SMART" id="SM00064">
    <property type="entry name" value="FYVE"/>
    <property type="match status" value="1"/>
</dbReference>
<dbReference type="PROSITE" id="PS50178">
    <property type="entry name" value="ZF_FYVE"/>
    <property type="match status" value="1"/>
</dbReference>
<accession>A0A813GL84</accession>
<dbReference type="InterPro" id="IPR051765">
    <property type="entry name" value="PH_domain-containing_F"/>
</dbReference>
<comment type="caution">
    <text evidence="8">The sequence shown here is derived from an EMBL/GenBank/DDBJ whole genome shotgun (WGS) entry which is preliminary data.</text>
</comment>
<organism evidence="8 9">
    <name type="scientific">Polarella glacialis</name>
    <name type="common">Dinoflagellate</name>
    <dbReference type="NCBI Taxonomy" id="89957"/>
    <lineage>
        <taxon>Eukaryota</taxon>
        <taxon>Sar</taxon>
        <taxon>Alveolata</taxon>
        <taxon>Dinophyceae</taxon>
        <taxon>Suessiales</taxon>
        <taxon>Suessiaceae</taxon>
        <taxon>Polarella</taxon>
    </lineage>
</organism>
<feature type="coiled-coil region" evidence="5">
    <location>
        <begin position="216"/>
        <end position="274"/>
    </location>
</feature>
<dbReference type="OrthoDB" id="440725at2759"/>
<dbReference type="Proteomes" id="UP000654075">
    <property type="component" value="Unassembled WGS sequence"/>
</dbReference>